<dbReference type="GO" id="GO:0001518">
    <property type="term" value="C:voltage-gated sodium channel complex"/>
    <property type="evidence" value="ECO:0007669"/>
    <property type="project" value="TreeGrafter"/>
</dbReference>
<gene>
    <name evidence="12" type="ORF">P43SY_002317</name>
</gene>
<keyword evidence="7 9" id="KW-0472">Membrane</keyword>
<proteinExistence type="predicted"/>
<evidence type="ECO:0008006" key="14">
    <source>
        <dbReference type="Google" id="ProtNLM"/>
    </source>
</evidence>
<feature type="transmembrane region" description="Helical" evidence="9">
    <location>
        <begin position="602"/>
        <end position="628"/>
    </location>
</feature>
<feature type="domain" description="Voltage-dependent L-type calcium channel IQ-associated" evidence="11">
    <location>
        <begin position="957"/>
        <end position="991"/>
    </location>
</feature>
<organism evidence="12 13">
    <name type="scientific">Pythium insidiosum</name>
    <name type="common">Pythiosis disease agent</name>
    <dbReference type="NCBI Taxonomy" id="114742"/>
    <lineage>
        <taxon>Eukaryota</taxon>
        <taxon>Sar</taxon>
        <taxon>Stramenopiles</taxon>
        <taxon>Oomycota</taxon>
        <taxon>Peronosporomycetes</taxon>
        <taxon>Pythiales</taxon>
        <taxon>Pythiaceae</taxon>
        <taxon>Pythium</taxon>
    </lineage>
</organism>
<keyword evidence="6" id="KW-0406">Ion transport</keyword>
<feature type="transmembrane region" description="Helical" evidence="9">
    <location>
        <begin position="720"/>
        <end position="741"/>
    </location>
</feature>
<evidence type="ECO:0000313" key="12">
    <source>
        <dbReference type="EMBL" id="KAJ0409427.1"/>
    </source>
</evidence>
<evidence type="ECO:0000259" key="10">
    <source>
        <dbReference type="Pfam" id="PF00520"/>
    </source>
</evidence>
<dbReference type="AlphaFoldDB" id="A0AAD5M9A2"/>
<evidence type="ECO:0000259" key="11">
    <source>
        <dbReference type="Pfam" id="PF16905"/>
    </source>
</evidence>
<dbReference type="InterPro" id="IPR044564">
    <property type="entry name" value="Na_chnl_inactivation_gate"/>
</dbReference>
<protein>
    <recommendedName>
        <fullName evidence="14">Voltage-gated Ion Channel (VIC) Superfamily</fullName>
    </recommendedName>
</protein>
<dbReference type="InterPro" id="IPR031649">
    <property type="entry name" value="GPHH_dom"/>
</dbReference>
<dbReference type="CDD" id="cd13433">
    <property type="entry name" value="Na_channel_gate"/>
    <property type="match status" value="1"/>
</dbReference>
<keyword evidence="13" id="KW-1185">Reference proteome</keyword>
<keyword evidence="8" id="KW-0407">Ion channel</keyword>
<feature type="transmembrane region" description="Helical" evidence="9">
    <location>
        <begin position="377"/>
        <end position="399"/>
    </location>
</feature>
<feature type="transmembrane region" description="Helical" evidence="9">
    <location>
        <begin position="458"/>
        <end position="484"/>
    </location>
</feature>
<dbReference type="InterPro" id="IPR043203">
    <property type="entry name" value="VGCC_Ca_Na"/>
</dbReference>
<accession>A0AAD5M9A2</accession>
<dbReference type="PANTHER" id="PTHR10037:SF62">
    <property type="entry name" value="SODIUM CHANNEL PROTEIN 60E"/>
    <property type="match status" value="1"/>
</dbReference>
<comment type="caution">
    <text evidence="12">The sequence shown here is derived from an EMBL/GenBank/DDBJ whole genome shotgun (WGS) entry which is preliminary data.</text>
</comment>
<evidence type="ECO:0000256" key="3">
    <source>
        <dbReference type="ARBA" id="ARBA00022692"/>
    </source>
</evidence>
<feature type="domain" description="Ion transport" evidence="10">
    <location>
        <begin position="443"/>
        <end position="636"/>
    </location>
</feature>
<dbReference type="SUPFAM" id="SSF103657">
    <property type="entry name" value="BAR/IMD domain-like"/>
    <property type="match status" value="1"/>
</dbReference>
<evidence type="ECO:0000313" key="13">
    <source>
        <dbReference type="Proteomes" id="UP001209570"/>
    </source>
</evidence>
<feature type="domain" description="Ion transport" evidence="10">
    <location>
        <begin position="685"/>
        <end position="946"/>
    </location>
</feature>
<dbReference type="Gene3D" id="1.20.1270.60">
    <property type="entry name" value="Arfaptin homology (AH) domain/BAR domain"/>
    <property type="match status" value="1"/>
</dbReference>
<feature type="transmembrane region" description="Helical" evidence="9">
    <location>
        <begin position="261"/>
        <end position="280"/>
    </location>
</feature>
<dbReference type="Gene3D" id="1.20.120.350">
    <property type="entry name" value="Voltage-gated potassium channels. Chain C"/>
    <property type="match status" value="1"/>
</dbReference>
<comment type="subcellular location">
    <subcellularLocation>
        <location evidence="1">Membrane</location>
        <topology evidence="1">Multi-pass membrane protein</topology>
    </subcellularLocation>
</comment>
<dbReference type="Pfam" id="PF00520">
    <property type="entry name" value="Ion_trans"/>
    <property type="match status" value="3"/>
</dbReference>
<feature type="transmembrane region" description="Helical" evidence="9">
    <location>
        <begin position="753"/>
        <end position="780"/>
    </location>
</feature>
<feature type="transmembrane region" description="Helical" evidence="9">
    <location>
        <begin position="689"/>
        <end position="708"/>
    </location>
</feature>
<evidence type="ECO:0000256" key="4">
    <source>
        <dbReference type="ARBA" id="ARBA00022737"/>
    </source>
</evidence>
<evidence type="ECO:0000256" key="2">
    <source>
        <dbReference type="ARBA" id="ARBA00022448"/>
    </source>
</evidence>
<dbReference type="SUPFAM" id="SSF81324">
    <property type="entry name" value="Voltage-gated potassium channels"/>
    <property type="match status" value="3"/>
</dbReference>
<dbReference type="Gene3D" id="1.10.238.10">
    <property type="entry name" value="EF-hand"/>
    <property type="match status" value="1"/>
</dbReference>
<dbReference type="InterPro" id="IPR005821">
    <property type="entry name" value="Ion_trans_dom"/>
</dbReference>
<feature type="domain" description="Ion transport" evidence="10">
    <location>
        <begin position="253"/>
        <end position="403"/>
    </location>
</feature>
<evidence type="ECO:0000256" key="1">
    <source>
        <dbReference type="ARBA" id="ARBA00004141"/>
    </source>
</evidence>
<evidence type="ECO:0000256" key="7">
    <source>
        <dbReference type="ARBA" id="ARBA00023136"/>
    </source>
</evidence>
<evidence type="ECO:0000256" key="9">
    <source>
        <dbReference type="SAM" id="Phobius"/>
    </source>
</evidence>
<dbReference type="PANTHER" id="PTHR10037">
    <property type="entry name" value="VOLTAGE-GATED CATION CHANNEL CALCIUM AND SODIUM"/>
    <property type="match status" value="1"/>
</dbReference>
<reference evidence="12" key="1">
    <citation type="submission" date="2021-12" db="EMBL/GenBank/DDBJ databases">
        <title>Prjna785345.</title>
        <authorList>
            <person name="Rujirawat T."/>
            <person name="Krajaejun T."/>
        </authorList>
    </citation>
    <scope>NUCLEOTIDE SEQUENCE</scope>
    <source>
        <strain evidence="12">Pi057C3</strain>
    </source>
</reference>
<dbReference type="Pfam" id="PF16905">
    <property type="entry name" value="GPHH"/>
    <property type="match status" value="1"/>
</dbReference>
<dbReference type="Proteomes" id="UP001209570">
    <property type="component" value="Unassembled WGS sequence"/>
</dbReference>
<evidence type="ECO:0000256" key="8">
    <source>
        <dbReference type="ARBA" id="ARBA00023303"/>
    </source>
</evidence>
<evidence type="ECO:0000256" key="6">
    <source>
        <dbReference type="ARBA" id="ARBA00023065"/>
    </source>
</evidence>
<dbReference type="InterPro" id="IPR027267">
    <property type="entry name" value="AH/BAR_dom_sf"/>
</dbReference>
<name>A0AAD5M9A2_PYTIN</name>
<keyword evidence="5 9" id="KW-1133">Transmembrane helix</keyword>
<keyword evidence="2" id="KW-0813">Transport</keyword>
<dbReference type="InterPro" id="IPR027359">
    <property type="entry name" value="Volt_channel_dom_sf"/>
</dbReference>
<sequence>MELPPEIAAAASRAQEALSVSEQMMRMMRDYARLEAEHAQRLTALAQRMEECMLRVQRCASSGPDAPQAEPSVCVDAMDQVVTFLVRFSSMHRQLSECVEVDVLEDWARVVATHKERLVSPTAEIKDLHQQLSEASRDYDLHSDAFTTKFNEACEAVAKAIQSGLSTAEMFSSDFRWRAVALVYVYGVAIPEVSLILEYPFTAVFTLESLIKIVALGFVLDEGSYLRDPWNMLDFFVVCTSVVSILPQVPNVSAIRTIPNVMILQLFVFAIFGILGIQIFGGNLNRRCRLTEFPVKLPFDNSSQTPIWPFFANTLRFDDDGYPINPKDPTFWEGTVPRNNFDSLLWAIQTVFQVISGENWNNIMYDGIRGNGFAASLYFISLVMLGDFVLMSLFLALLLDNFDPPDEAESQQKSEGVMILAQRMSTMKVVPINSTEEVHSELNRRPGLKLVVNALFEAIPAVLNVMFVCMLFYFIFSIVAVNYLKGALFSCQGDMFSNFSKEQTAFLTRPKLWSAMNDEEKSWFFNTTCTSVMQAATTVTSRVVCECWGASWDRVLPQHFDNVIAAMLTFFELSTTEGWADVMMAAVDARGIDMQPERDNNILWVFFFVAFILIGSFFVVNLFVGVIIDNFNRMKAALGGDFMLTDEQKKWIEAQKAASRVGPIRKLRRPNHKIRGPVFDIVRHNRFEWFIMVCIIINTILMGSQYFGQPTVMINVVGQVNEVFAVIFTLEAFLKILAYSSSYFWDAWNRFDFFVVMGTLLSVVIEWLTGTSVRSLAMLVRVIRVTRIIRLVKASKSIRQILLTLYIALPGLSNITSILFLMMFIYATMGVQIFSKVALHGNIDQHANFQGFWTAFLFLLRAATGEAWNSCMHDFASNVTDCVDDPDYNASMCGFNDFEDCIPLNGCGTSLSYPYFLTFTLLVTYVMLNLTIAVILEGFSLSQEDEEPLIEPELLEEFQNKWADIDIEATGFIHVRRMRVLITILEPPLGHPHVLADKGSFFQYMKSLRLPMYGSDVVHFKDVLLAMAREMVKETVAGDPGAISEIAPPAEDATSRLRLEFHVHQFFAICAIQRAVAEWLRTKRELEKHYMEEYMNKIKKPSGRPKKARDARVYTIG</sequence>
<feature type="transmembrane region" description="Helical" evidence="9">
    <location>
        <begin position="801"/>
        <end position="827"/>
    </location>
</feature>
<evidence type="ECO:0000256" key="5">
    <source>
        <dbReference type="ARBA" id="ARBA00022989"/>
    </source>
</evidence>
<keyword evidence="4" id="KW-0677">Repeat</keyword>
<feature type="transmembrane region" description="Helical" evidence="9">
    <location>
        <begin position="913"/>
        <end position="936"/>
    </location>
</feature>
<dbReference type="Gene3D" id="1.10.287.70">
    <property type="match status" value="3"/>
</dbReference>
<dbReference type="GO" id="GO:0022843">
    <property type="term" value="F:voltage-gated monoatomic cation channel activity"/>
    <property type="evidence" value="ECO:0007669"/>
    <property type="project" value="UniProtKB-ARBA"/>
</dbReference>
<keyword evidence="3 9" id="KW-0812">Transmembrane</keyword>
<dbReference type="GO" id="GO:0005248">
    <property type="term" value="F:voltage-gated sodium channel activity"/>
    <property type="evidence" value="ECO:0007669"/>
    <property type="project" value="TreeGrafter"/>
</dbReference>
<dbReference type="EMBL" id="JAKCXM010000004">
    <property type="protein sequence ID" value="KAJ0409427.1"/>
    <property type="molecule type" value="Genomic_DNA"/>
</dbReference>